<sequence length="157" mass="17258">MLRALTINSGLRLQLESRENGSHCVLGDQIPSTHAQETNFSLYTRILSWMHRDVFGEVRAWAQQSCIPCTLEGNEGRSPEAGAVNSVIRQPVELPPPPPPRLTGRRLLTYGAGPKVSPLSKAAAFPHNSSLNRIRVETNSRCAAKRAGIGFLTHAWH</sequence>
<dbReference type="EMBL" id="JACVVK020000015">
    <property type="protein sequence ID" value="KAK7504526.1"/>
    <property type="molecule type" value="Genomic_DNA"/>
</dbReference>
<evidence type="ECO:0000313" key="2">
    <source>
        <dbReference type="Proteomes" id="UP001519460"/>
    </source>
</evidence>
<reference evidence="1 2" key="1">
    <citation type="journal article" date="2023" name="Sci. Data">
        <title>Genome assembly of the Korean intertidal mud-creeper Batillaria attramentaria.</title>
        <authorList>
            <person name="Patra A.K."/>
            <person name="Ho P.T."/>
            <person name="Jun S."/>
            <person name="Lee S.J."/>
            <person name="Kim Y."/>
            <person name="Won Y.J."/>
        </authorList>
    </citation>
    <scope>NUCLEOTIDE SEQUENCE [LARGE SCALE GENOMIC DNA]</scope>
    <source>
        <strain evidence="1">Wonlab-2016</strain>
    </source>
</reference>
<organism evidence="1 2">
    <name type="scientific">Batillaria attramentaria</name>
    <dbReference type="NCBI Taxonomy" id="370345"/>
    <lineage>
        <taxon>Eukaryota</taxon>
        <taxon>Metazoa</taxon>
        <taxon>Spiralia</taxon>
        <taxon>Lophotrochozoa</taxon>
        <taxon>Mollusca</taxon>
        <taxon>Gastropoda</taxon>
        <taxon>Caenogastropoda</taxon>
        <taxon>Sorbeoconcha</taxon>
        <taxon>Cerithioidea</taxon>
        <taxon>Batillariidae</taxon>
        <taxon>Batillaria</taxon>
    </lineage>
</organism>
<gene>
    <name evidence="1" type="ORF">BaRGS_00004392</name>
</gene>
<dbReference type="AlphaFoldDB" id="A0ABD0LZD9"/>
<proteinExistence type="predicted"/>
<comment type="caution">
    <text evidence="1">The sequence shown here is derived from an EMBL/GenBank/DDBJ whole genome shotgun (WGS) entry which is preliminary data.</text>
</comment>
<keyword evidence="2" id="KW-1185">Reference proteome</keyword>
<evidence type="ECO:0000313" key="1">
    <source>
        <dbReference type="EMBL" id="KAK7504526.1"/>
    </source>
</evidence>
<protein>
    <submittedName>
        <fullName evidence="1">Uncharacterized protein</fullName>
    </submittedName>
</protein>
<name>A0ABD0LZD9_9CAEN</name>
<dbReference type="Proteomes" id="UP001519460">
    <property type="component" value="Unassembled WGS sequence"/>
</dbReference>
<accession>A0ABD0LZD9</accession>